<dbReference type="CDD" id="cd10336">
    <property type="entry name" value="SLC6sbd_Tyt1-Like"/>
    <property type="match status" value="1"/>
</dbReference>
<dbReference type="PRINTS" id="PR00176">
    <property type="entry name" value="NANEUSMPORT"/>
</dbReference>
<dbReference type="Pfam" id="PF00209">
    <property type="entry name" value="SNF"/>
    <property type="match status" value="2"/>
</dbReference>
<dbReference type="EMBL" id="UIDG01000264">
    <property type="protein sequence ID" value="SUS06840.1"/>
    <property type="molecule type" value="Genomic_DNA"/>
</dbReference>
<proteinExistence type="predicted"/>
<evidence type="ECO:0000256" key="4">
    <source>
        <dbReference type="ARBA" id="ARBA00022989"/>
    </source>
</evidence>
<dbReference type="NCBIfam" id="NF037979">
    <property type="entry name" value="Na_transp"/>
    <property type="match status" value="1"/>
</dbReference>
<evidence type="ECO:0000256" key="5">
    <source>
        <dbReference type="ARBA" id="ARBA00023136"/>
    </source>
</evidence>
<dbReference type="SUPFAM" id="SSF161070">
    <property type="entry name" value="SNF-like"/>
    <property type="match status" value="1"/>
</dbReference>
<feature type="transmembrane region" description="Helical" evidence="6">
    <location>
        <begin position="91"/>
        <end position="119"/>
    </location>
</feature>
<dbReference type="PANTHER" id="PTHR42948:SF1">
    <property type="entry name" value="TRANSPORTER"/>
    <property type="match status" value="1"/>
</dbReference>
<gene>
    <name evidence="7" type="primary">yocR</name>
    <name evidence="7" type="ORF">DF3PB_3360005</name>
</gene>
<name>A0A380TEF6_9ZZZZ</name>
<reference evidence="7" key="1">
    <citation type="submission" date="2018-07" db="EMBL/GenBank/DDBJ databases">
        <authorList>
            <person name="Quirk P.G."/>
            <person name="Krulwich T.A."/>
        </authorList>
    </citation>
    <scope>NUCLEOTIDE SEQUENCE</scope>
</reference>
<feature type="transmembrane region" description="Helical" evidence="6">
    <location>
        <begin position="429"/>
        <end position="451"/>
    </location>
</feature>
<dbReference type="InterPro" id="IPR047218">
    <property type="entry name" value="YocR/YhdH-like"/>
</dbReference>
<feature type="transmembrane region" description="Helical" evidence="6">
    <location>
        <begin position="387"/>
        <end position="408"/>
    </location>
</feature>
<dbReference type="PROSITE" id="PS50267">
    <property type="entry name" value="NA_NEUROTRAN_SYMP_3"/>
    <property type="match status" value="1"/>
</dbReference>
<evidence type="ECO:0000313" key="7">
    <source>
        <dbReference type="EMBL" id="SUS06840.1"/>
    </source>
</evidence>
<feature type="transmembrane region" description="Helical" evidence="6">
    <location>
        <begin position="218"/>
        <end position="245"/>
    </location>
</feature>
<keyword evidence="4 6" id="KW-1133">Transmembrane helix</keyword>
<keyword evidence="3 6" id="KW-0812">Transmembrane</keyword>
<evidence type="ECO:0000256" key="1">
    <source>
        <dbReference type="ARBA" id="ARBA00004141"/>
    </source>
</evidence>
<feature type="transmembrane region" description="Helical" evidence="6">
    <location>
        <begin position="50"/>
        <end position="70"/>
    </location>
</feature>
<feature type="transmembrane region" description="Helical" evidence="6">
    <location>
        <begin position="179"/>
        <end position="198"/>
    </location>
</feature>
<dbReference type="GO" id="GO:0016020">
    <property type="term" value="C:membrane"/>
    <property type="evidence" value="ECO:0007669"/>
    <property type="project" value="UniProtKB-SubCell"/>
</dbReference>
<protein>
    <submittedName>
        <fullName evidence="7">Transporter</fullName>
    </submittedName>
</protein>
<comment type="subcellular location">
    <subcellularLocation>
        <location evidence="1">Membrane</location>
        <topology evidence="1">Multi-pass membrane protein</topology>
    </subcellularLocation>
</comment>
<dbReference type="PANTHER" id="PTHR42948">
    <property type="entry name" value="TRANSPORTER"/>
    <property type="match status" value="1"/>
</dbReference>
<keyword evidence="2" id="KW-0813">Transport</keyword>
<evidence type="ECO:0000256" key="2">
    <source>
        <dbReference type="ARBA" id="ARBA00022448"/>
    </source>
</evidence>
<dbReference type="InterPro" id="IPR000175">
    <property type="entry name" value="Na/ntran_symport"/>
</dbReference>
<keyword evidence="5 6" id="KW-0472">Membrane</keyword>
<sequence length="452" mass="46556">MPASGNSQGNGRERWGSPSGFVFAASGSAIGLGSFWRLPFLSQQHGGGAFLVLLVGMVVVFGLNVFLAELAIGRAAQRSGAEAFASFGGRLWSIVGVVGAFVAFLILAAYTVVAGWVIAFSLHLLLGTSTISADAPAKVFEVFLADPVQPILGGGLFVLLTVWIVIAGIRNGIERVNEVLVPLLLVLLLLLSARALTLPGAIDTLAQVLRPDFSSVDAAAILAALGHALVSLSLGFGIMIVYGSYCAPDGGLVGKASAIVGLSTVAALMVVATVLPLVGVADEPSAAGVRTLMVVVPRTLLQHPFGIVFMLIYFTAIIIGALTSAVSMLEAVVAHFGDRHGFGRTQSAPAAGLYAFLLGVPLTLSIGSRPDGVSTFGHRFVATIDTLSANTLLPLGAIAVALFVGWVMGARACVEVFPPTPMGKRCSSIWLTVLKAPIPAAIAVILLAHLFG</sequence>
<feature type="transmembrane region" description="Helical" evidence="6">
    <location>
        <begin position="21"/>
        <end position="38"/>
    </location>
</feature>
<dbReference type="AlphaFoldDB" id="A0A380TEF6"/>
<evidence type="ECO:0000256" key="6">
    <source>
        <dbReference type="SAM" id="Phobius"/>
    </source>
</evidence>
<feature type="transmembrane region" description="Helical" evidence="6">
    <location>
        <begin position="257"/>
        <end position="281"/>
    </location>
</feature>
<organism evidence="7">
    <name type="scientific">metagenome</name>
    <dbReference type="NCBI Taxonomy" id="256318"/>
    <lineage>
        <taxon>unclassified sequences</taxon>
        <taxon>metagenomes</taxon>
    </lineage>
</organism>
<evidence type="ECO:0000256" key="3">
    <source>
        <dbReference type="ARBA" id="ARBA00022692"/>
    </source>
</evidence>
<feature type="transmembrane region" description="Helical" evidence="6">
    <location>
        <begin position="148"/>
        <end position="167"/>
    </location>
</feature>
<accession>A0A380TEF6</accession>
<dbReference type="InterPro" id="IPR037272">
    <property type="entry name" value="SNS_sf"/>
</dbReference>
<feature type="transmembrane region" description="Helical" evidence="6">
    <location>
        <begin position="347"/>
        <end position="367"/>
    </location>
</feature>
<feature type="transmembrane region" description="Helical" evidence="6">
    <location>
        <begin position="301"/>
        <end position="326"/>
    </location>
</feature>